<gene>
    <name evidence="1" type="ORF">ISN45_Aa08g008860</name>
</gene>
<dbReference type="EMBL" id="JAEFBK010000013">
    <property type="protein sequence ID" value="KAG7533245.1"/>
    <property type="molecule type" value="Genomic_DNA"/>
</dbReference>
<name>A0A8T1XHH5_9BRAS</name>
<dbReference type="AlphaFoldDB" id="A0A8T1XHH5"/>
<proteinExistence type="predicted"/>
<reference evidence="1 2" key="1">
    <citation type="submission" date="2020-12" db="EMBL/GenBank/DDBJ databases">
        <title>Concerted genomic and epigenomic changes stabilize Arabidopsis allopolyploids.</title>
        <authorList>
            <person name="Chen Z."/>
        </authorList>
    </citation>
    <scope>NUCLEOTIDE SEQUENCE [LARGE SCALE GENOMIC DNA]</scope>
    <source>
        <strain evidence="1">Allo738</strain>
        <tissue evidence="1">Leaf</tissue>
    </source>
</reference>
<accession>A0A8T1XHH5</accession>
<protein>
    <submittedName>
        <fullName evidence="1">Uncharacterized protein</fullName>
    </submittedName>
</protein>
<organism evidence="1 2">
    <name type="scientific">Arabidopsis thaliana x Arabidopsis arenosa</name>
    <dbReference type="NCBI Taxonomy" id="1240361"/>
    <lineage>
        <taxon>Eukaryota</taxon>
        <taxon>Viridiplantae</taxon>
        <taxon>Streptophyta</taxon>
        <taxon>Embryophyta</taxon>
        <taxon>Tracheophyta</taxon>
        <taxon>Spermatophyta</taxon>
        <taxon>Magnoliopsida</taxon>
        <taxon>eudicotyledons</taxon>
        <taxon>Gunneridae</taxon>
        <taxon>Pentapetalae</taxon>
        <taxon>rosids</taxon>
        <taxon>malvids</taxon>
        <taxon>Brassicales</taxon>
        <taxon>Brassicaceae</taxon>
        <taxon>Camelineae</taxon>
        <taxon>Arabidopsis</taxon>
    </lineage>
</organism>
<keyword evidence="2" id="KW-1185">Reference proteome</keyword>
<dbReference type="Proteomes" id="UP000694240">
    <property type="component" value="Chromosome 13"/>
</dbReference>
<evidence type="ECO:0000313" key="1">
    <source>
        <dbReference type="EMBL" id="KAG7533245.1"/>
    </source>
</evidence>
<comment type="caution">
    <text evidence="1">The sequence shown here is derived from an EMBL/GenBank/DDBJ whole genome shotgun (WGS) entry which is preliminary data.</text>
</comment>
<sequence length="110" mass="12792">MQGIKFEGWNRFSRQVQKIITHIYSTLNKIMNELKNTKVLSEACYGWFWQLKILENGFSAETKYWGEDWHRGANEATTMENDFLHKEVSLVWMCTGSRVGGVAGKKVEVE</sequence>
<evidence type="ECO:0000313" key="2">
    <source>
        <dbReference type="Proteomes" id="UP000694240"/>
    </source>
</evidence>